<accession>A0A1M4DW31</accession>
<dbReference type="SUPFAM" id="SSF52317">
    <property type="entry name" value="Class I glutamine amidotransferase-like"/>
    <property type="match status" value="1"/>
</dbReference>
<organism evidence="2">
    <name type="scientific">Nonomuraea gerenzanensis</name>
    <dbReference type="NCBI Taxonomy" id="93944"/>
    <lineage>
        <taxon>Bacteria</taxon>
        <taxon>Bacillati</taxon>
        <taxon>Actinomycetota</taxon>
        <taxon>Actinomycetes</taxon>
        <taxon>Streptosporangiales</taxon>
        <taxon>Streptosporangiaceae</taxon>
        <taxon>Nonomuraea</taxon>
    </lineage>
</organism>
<evidence type="ECO:0000313" key="2">
    <source>
        <dbReference type="EMBL" id="SBO90769.1"/>
    </source>
</evidence>
<dbReference type="RefSeq" id="WP_225270198.1">
    <property type="nucleotide sequence ID" value="NZ_CP084058.1"/>
</dbReference>
<feature type="domain" description="N,N-dimethylformamidase beta subunit-like C-terminal" evidence="1">
    <location>
        <begin position="81"/>
        <end position="437"/>
    </location>
</feature>
<sequence>MIRGYAEQPSPRAGGQVTLRVATDAPRFRVELFRCGDGLTLCEKSPWLPGVDAPPHLPSHDWGEPGTGLRGEHLPAWPAHPMPAPAEPGVYVAVLVEGDGDGCDRTDPDRTTADGREAKALFVVRPARPSARVLYKLPLLTYHAYNLIDGHAYDPGSAAGHWCLYNLPRPEEVPGGLAPGVGLHRPGGGTGATPYDITNFDPYDPTPRQTYVHWDGPFVAWLARRGYAVDLCTDLDLHREGAELLEPYRLLVSAGHDEYWSDAMRAAVARHVAGGGNAAFFGGNTCWWRVVFHDAVTFSRVGFWHEEGAPENELIGVSFRNGGERDRDEHPVPVGFRVQHADHWVYEGTGLRDGEVFGLAENLVGYECDGAAFDREAGPPYTPTGADGTPPGFTILGVGDARASGWGLGNGAATMGLHTGGGTVFNAATTDWVRGLATSPAVERITANVLDRLG</sequence>
<dbReference type="AlphaFoldDB" id="A0A1M4DW31"/>
<dbReference type="InterPro" id="IPR046540">
    <property type="entry name" value="DMFA2_C"/>
</dbReference>
<protein>
    <recommendedName>
        <fullName evidence="1">N,N-dimethylformamidase beta subunit-like C-terminal domain-containing protein</fullName>
    </recommendedName>
</protein>
<reference evidence="2" key="1">
    <citation type="submission" date="2016-04" db="EMBL/GenBank/DDBJ databases">
        <authorList>
            <person name="Evans L.H."/>
            <person name="Alamgir A."/>
            <person name="Owens N."/>
            <person name="Weber N.D."/>
            <person name="Virtaneva K."/>
            <person name="Barbian K."/>
            <person name="Babar A."/>
            <person name="Rosenke K."/>
        </authorList>
    </citation>
    <scope>NUCLEOTIDE SEQUENCE</scope>
    <source>
        <strain evidence="2">Nono1</strain>
    </source>
</reference>
<evidence type="ECO:0000259" key="1">
    <source>
        <dbReference type="Pfam" id="PF20254"/>
    </source>
</evidence>
<dbReference type="Pfam" id="PF20254">
    <property type="entry name" value="DMFA2_C"/>
    <property type="match status" value="1"/>
</dbReference>
<proteinExistence type="predicted"/>
<dbReference type="InterPro" id="IPR029062">
    <property type="entry name" value="Class_I_gatase-like"/>
</dbReference>
<name>A0A1M4DW31_9ACTN</name>
<dbReference type="EMBL" id="LT559118">
    <property type="protein sequence ID" value="SBO90769.1"/>
    <property type="molecule type" value="Genomic_DNA"/>
</dbReference>
<gene>
    <name evidence="2" type="ORF">BN4615_P283</name>
</gene>